<dbReference type="Proteomes" id="UP000218418">
    <property type="component" value="Chromosome"/>
</dbReference>
<dbReference type="Pfam" id="PF00931">
    <property type="entry name" value="NB-ARC"/>
    <property type="match status" value="1"/>
</dbReference>
<evidence type="ECO:0000313" key="4">
    <source>
        <dbReference type="Proteomes" id="UP000218418"/>
    </source>
</evidence>
<dbReference type="PANTHER" id="PTHR36766">
    <property type="entry name" value="PLANT BROAD-SPECTRUM MILDEW RESISTANCE PROTEIN RPW8"/>
    <property type="match status" value="1"/>
</dbReference>
<evidence type="ECO:0000313" key="3">
    <source>
        <dbReference type="EMBL" id="BAY84685.1"/>
    </source>
</evidence>
<dbReference type="SUPFAM" id="SSF52540">
    <property type="entry name" value="P-loop containing nucleoside triphosphate hydrolases"/>
    <property type="match status" value="1"/>
</dbReference>
<feature type="region of interest" description="Disordered" evidence="1">
    <location>
        <begin position="21"/>
        <end position="45"/>
    </location>
</feature>
<dbReference type="InterPro" id="IPR011990">
    <property type="entry name" value="TPR-like_helical_dom_sf"/>
</dbReference>
<protein>
    <submittedName>
        <fullName evidence="3">Regulatory protein</fullName>
    </submittedName>
</protein>
<dbReference type="EMBL" id="AP018227">
    <property type="protein sequence ID" value="BAY84685.1"/>
    <property type="molecule type" value="Genomic_DNA"/>
</dbReference>
<dbReference type="Gene3D" id="3.40.50.300">
    <property type="entry name" value="P-loop containing nucleotide triphosphate hydrolases"/>
    <property type="match status" value="1"/>
</dbReference>
<accession>A0A1Z4LTW6</accession>
<keyword evidence="4" id="KW-1185">Reference proteome</keyword>
<dbReference type="InterPro" id="IPR027417">
    <property type="entry name" value="P-loop_NTPase"/>
</dbReference>
<feature type="compositionally biased region" description="Basic and acidic residues" evidence="1">
    <location>
        <begin position="29"/>
        <end position="41"/>
    </location>
</feature>
<dbReference type="InterPro" id="IPR002182">
    <property type="entry name" value="NB-ARC"/>
</dbReference>
<organism evidence="3 4">
    <name type="scientific">Calothrix parasitica NIES-267</name>
    <dbReference type="NCBI Taxonomy" id="1973488"/>
    <lineage>
        <taxon>Bacteria</taxon>
        <taxon>Bacillati</taxon>
        <taxon>Cyanobacteriota</taxon>
        <taxon>Cyanophyceae</taxon>
        <taxon>Nostocales</taxon>
        <taxon>Calotrichaceae</taxon>
        <taxon>Calothrix</taxon>
    </lineage>
</organism>
<dbReference type="GO" id="GO:0043531">
    <property type="term" value="F:ADP binding"/>
    <property type="evidence" value="ECO:0007669"/>
    <property type="project" value="InterPro"/>
</dbReference>
<evidence type="ECO:0000259" key="2">
    <source>
        <dbReference type="Pfam" id="PF00931"/>
    </source>
</evidence>
<sequence length="446" mass="49288">MSSQPQYSSIQLTEEGKKLISSAIAKRKKPDDDKSNGERKTNKYTQQNLADDARLEITTVKRLLGKAKPSYISESLFRDIIKVLDLEIGENLIEETHFTYPGRPNQTAHKEPVITTKHKTSTLSQLPPLPTHYVDRPEYSQDLKARLLTHYSDQSTLVVTAIHGLGSVGKSTLVAALVHDEEVQNHFNDGILWATLGQNPNLLNLLSKWIQALGDYNFKPTSVETASAHLSTLVYDKTVLLVVDDAWKLEDAKVFNVGGGNCQVLVTTREAVIAYALYAEKYSLDVMTPSQSMELVTKEVWTPSQALAYTLQSRNPQHKADALGELADYLPDNLKQLALEKALEAAKLIQDEYYRAKALSALADKLPPELLPDALEAAKSIQHESNRANVLSALADKLPSVLPDALEAAKSIQHEYYRANVLSALADKLPSVLPDALEAAKSIQDE</sequence>
<evidence type="ECO:0000256" key="1">
    <source>
        <dbReference type="SAM" id="MobiDB-lite"/>
    </source>
</evidence>
<reference evidence="3 4" key="1">
    <citation type="submission" date="2017-06" db="EMBL/GenBank/DDBJ databases">
        <title>Genome sequencing of cyanobaciteial culture collection at National Institute for Environmental Studies (NIES).</title>
        <authorList>
            <person name="Hirose Y."/>
            <person name="Shimura Y."/>
            <person name="Fujisawa T."/>
            <person name="Nakamura Y."/>
            <person name="Kawachi M."/>
        </authorList>
    </citation>
    <scope>NUCLEOTIDE SEQUENCE [LARGE SCALE GENOMIC DNA]</scope>
    <source>
        <strain evidence="3 4">NIES-267</strain>
    </source>
</reference>
<name>A0A1Z4LTW6_9CYAN</name>
<dbReference type="Gene3D" id="1.25.40.10">
    <property type="entry name" value="Tetratricopeptide repeat domain"/>
    <property type="match status" value="1"/>
</dbReference>
<gene>
    <name evidence="3" type="ORF">NIES267_41810</name>
</gene>
<feature type="domain" description="NB-ARC" evidence="2">
    <location>
        <begin position="146"/>
        <end position="302"/>
    </location>
</feature>
<proteinExistence type="predicted"/>
<dbReference type="AlphaFoldDB" id="A0A1Z4LTW6"/>